<keyword evidence="1" id="KW-1133">Transmembrane helix</keyword>
<evidence type="ECO:0000313" key="2">
    <source>
        <dbReference type="EMBL" id="KAH7014304.1"/>
    </source>
</evidence>
<dbReference type="Proteomes" id="UP000756346">
    <property type="component" value="Unassembled WGS sequence"/>
</dbReference>
<proteinExistence type="predicted"/>
<evidence type="ECO:0000313" key="3">
    <source>
        <dbReference type="Proteomes" id="UP000756346"/>
    </source>
</evidence>
<keyword evidence="1" id="KW-0812">Transmembrane</keyword>
<dbReference type="RefSeq" id="XP_046005271.1">
    <property type="nucleotide sequence ID" value="XM_046159748.1"/>
</dbReference>
<dbReference type="GeneID" id="70189294"/>
<protein>
    <submittedName>
        <fullName evidence="2">Uncharacterized protein</fullName>
    </submittedName>
</protein>
<reference evidence="2" key="1">
    <citation type="journal article" date="2021" name="Nat. Commun.">
        <title>Genetic determinants of endophytism in the Arabidopsis root mycobiome.</title>
        <authorList>
            <person name="Mesny F."/>
            <person name="Miyauchi S."/>
            <person name="Thiergart T."/>
            <person name="Pickel B."/>
            <person name="Atanasova L."/>
            <person name="Karlsson M."/>
            <person name="Huettel B."/>
            <person name="Barry K.W."/>
            <person name="Haridas S."/>
            <person name="Chen C."/>
            <person name="Bauer D."/>
            <person name="Andreopoulos W."/>
            <person name="Pangilinan J."/>
            <person name="LaButti K."/>
            <person name="Riley R."/>
            <person name="Lipzen A."/>
            <person name="Clum A."/>
            <person name="Drula E."/>
            <person name="Henrissat B."/>
            <person name="Kohler A."/>
            <person name="Grigoriev I.V."/>
            <person name="Martin F.M."/>
            <person name="Hacquard S."/>
        </authorList>
    </citation>
    <scope>NUCLEOTIDE SEQUENCE</scope>
    <source>
        <strain evidence="2">MPI-CAGE-CH-0230</strain>
    </source>
</reference>
<keyword evidence="3" id="KW-1185">Reference proteome</keyword>
<organism evidence="2 3">
    <name type="scientific">Microdochium trichocladiopsis</name>
    <dbReference type="NCBI Taxonomy" id="1682393"/>
    <lineage>
        <taxon>Eukaryota</taxon>
        <taxon>Fungi</taxon>
        <taxon>Dikarya</taxon>
        <taxon>Ascomycota</taxon>
        <taxon>Pezizomycotina</taxon>
        <taxon>Sordariomycetes</taxon>
        <taxon>Xylariomycetidae</taxon>
        <taxon>Xylariales</taxon>
        <taxon>Microdochiaceae</taxon>
        <taxon>Microdochium</taxon>
    </lineage>
</organism>
<evidence type="ECO:0000256" key="1">
    <source>
        <dbReference type="SAM" id="Phobius"/>
    </source>
</evidence>
<dbReference type="AlphaFoldDB" id="A0A9P8XRX6"/>
<sequence>MSALVIMENMENTENNSRVLLFLTHLAAALVFTYVIWALVFTYLGLLNWTKMGSRLAPLSDTRLPIAFDLRAMNHIVEFMRGIPGLGLPTGPQPLEIQGIPAIISWAQRFKVLIRAFDSEFRLYQQTRDAYADFMSRPYIRHSRGLNRTLAEEHRNDLDDMLSGCRSYMQANRDEQDEALNQMRMHADDFYAQLESMSEEHKTVLAQYVRKFFREKRLTQNWRRDPAPVWPSN</sequence>
<keyword evidence="1" id="KW-0472">Membrane</keyword>
<comment type="caution">
    <text evidence="2">The sequence shown here is derived from an EMBL/GenBank/DDBJ whole genome shotgun (WGS) entry which is preliminary data.</text>
</comment>
<gene>
    <name evidence="2" type="ORF">B0I36DRAFT_369275</name>
</gene>
<feature type="transmembrane region" description="Helical" evidence="1">
    <location>
        <begin position="20"/>
        <end position="46"/>
    </location>
</feature>
<dbReference type="EMBL" id="JAGTJQ010000013">
    <property type="protein sequence ID" value="KAH7014304.1"/>
    <property type="molecule type" value="Genomic_DNA"/>
</dbReference>
<accession>A0A9P8XRX6</accession>
<name>A0A9P8XRX6_9PEZI</name>